<dbReference type="AlphaFoldDB" id="A0A2N5TK27"/>
<organism evidence="2 3">
    <name type="scientific">Puccinia coronata f. sp. avenae</name>
    <dbReference type="NCBI Taxonomy" id="200324"/>
    <lineage>
        <taxon>Eukaryota</taxon>
        <taxon>Fungi</taxon>
        <taxon>Dikarya</taxon>
        <taxon>Basidiomycota</taxon>
        <taxon>Pucciniomycotina</taxon>
        <taxon>Pucciniomycetes</taxon>
        <taxon>Pucciniales</taxon>
        <taxon>Pucciniaceae</taxon>
        <taxon>Puccinia</taxon>
    </lineage>
</organism>
<name>A0A2N5TK27_9BASI</name>
<dbReference type="EMBL" id="PGCI01000502">
    <property type="protein sequence ID" value="PLW25865.1"/>
    <property type="molecule type" value="Genomic_DNA"/>
</dbReference>
<protein>
    <submittedName>
        <fullName evidence="2">Uncharacterized protein</fullName>
    </submittedName>
</protein>
<feature type="region of interest" description="Disordered" evidence="1">
    <location>
        <begin position="138"/>
        <end position="158"/>
    </location>
</feature>
<evidence type="ECO:0000313" key="3">
    <source>
        <dbReference type="Proteomes" id="UP000235392"/>
    </source>
</evidence>
<reference evidence="2 3" key="1">
    <citation type="submission" date="2017-11" db="EMBL/GenBank/DDBJ databases">
        <title>De novo assembly and phasing of dikaryotic genomes from two isolates of Puccinia coronata f. sp. avenae, the causal agent of oat crown rust.</title>
        <authorList>
            <person name="Miller M.E."/>
            <person name="Zhang Y."/>
            <person name="Omidvar V."/>
            <person name="Sperschneider J."/>
            <person name="Schwessinger B."/>
            <person name="Raley C."/>
            <person name="Palmer J.M."/>
            <person name="Garnica D."/>
            <person name="Upadhyaya N."/>
            <person name="Rathjen J."/>
            <person name="Taylor J.M."/>
            <person name="Park R.F."/>
            <person name="Dodds P.N."/>
            <person name="Hirsch C.D."/>
            <person name="Kianian S.F."/>
            <person name="Figueroa M."/>
        </authorList>
    </citation>
    <scope>NUCLEOTIDE SEQUENCE [LARGE SCALE GENOMIC DNA]</scope>
    <source>
        <strain evidence="2">12SD80</strain>
    </source>
</reference>
<feature type="region of interest" description="Disordered" evidence="1">
    <location>
        <begin position="193"/>
        <end position="224"/>
    </location>
</feature>
<evidence type="ECO:0000256" key="1">
    <source>
        <dbReference type="SAM" id="MobiDB-lite"/>
    </source>
</evidence>
<proteinExistence type="predicted"/>
<sequence>MSTRCAFSTRISSVQKFEDLIQEYVREKRMGWAVEVSKRALEMEIAIPGPVIGQVLNGLVDALAKNDNKARSDSGPPSSAAPAESILLINQAWRALAWKVNPLIRGSDADVLNGFSSSHSFPRWRKFGPASKQIGLALPNQDGSGEGPKEIIKSSTITSSQSNPYEELHNLVHLAVAPFFDAYINSKIKSKNINDTSINTPNNPISGPNASNSIPTGSSAAGNT</sequence>
<gene>
    <name evidence="2" type="ORF">PCASD_24132</name>
</gene>
<dbReference type="Proteomes" id="UP000235392">
    <property type="component" value="Unassembled WGS sequence"/>
</dbReference>
<evidence type="ECO:0000313" key="2">
    <source>
        <dbReference type="EMBL" id="PLW25865.1"/>
    </source>
</evidence>
<accession>A0A2N5TK27</accession>
<comment type="caution">
    <text evidence="2">The sequence shown here is derived from an EMBL/GenBank/DDBJ whole genome shotgun (WGS) entry which is preliminary data.</text>
</comment>